<name>A0A3R8SLM0_9FLAO</name>
<comment type="caution">
    <text evidence="1">The sequence shown here is derived from an EMBL/GenBank/DDBJ whole genome shotgun (WGS) entry which is preliminary data.</text>
</comment>
<gene>
    <name evidence="1" type="ORF">EGI89_08470</name>
</gene>
<evidence type="ECO:0000313" key="2">
    <source>
        <dbReference type="Proteomes" id="UP000267844"/>
    </source>
</evidence>
<accession>A0A3R8SLM0</accession>
<sequence length="395" mass="44148">MQRYDSIHNTNISGLVNTTNIVEHKKNSLQNVIVESKEFYIENRLHSQTIFDENGDIWVMYPRIKNNSVDGLLIASYTDNGTNVFFSYVKKDSELYISNVKLFQEKFDKQINNSINKKANGDNCGFEGLPSCDLDEVIITPNPGGSGCSNCYTTPPENRGSSGCSQFVECIDNPPGGGGGGIISPFKTPCDKIKPIGKNDKSKSLMKDLKIKTSENKEHVYILNADGNNINETHFEGNEGEAGVDFNFYGQIDGFLHSHFKGLPPVFSADDILNLTYLYKNGFIKDANSFVFGLVTENTQYYIIIDDFESFDNFSNIVMMGGNEISDSVYDYYNLVYQSSGIKESNSVSTNEYLFLKYLEAQKSGLKLLKSDSELNDWKLLSSATNGKINETKCN</sequence>
<dbReference type="AlphaFoldDB" id="A0A3R8SLM0"/>
<protein>
    <submittedName>
        <fullName evidence="1">Uncharacterized protein</fullName>
    </submittedName>
</protein>
<dbReference type="RefSeq" id="WP_125349856.1">
    <property type="nucleotide sequence ID" value="NZ_RHPN01000015.1"/>
</dbReference>
<dbReference type="Proteomes" id="UP000267844">
    <property type="component" value="Unassembled WGS sequence"/>
</dbReference>
<reference evidence="1 2" key="1">
    <citation type="submission" date="2018-10" db="EMBL/GenBank/DDBJ databases">
        <title>Transmission dynamics of multidrug resistant bacteria on intensive care unit surfaces.</title>
        <authorList>
            <person name="D'Souza A.W."/>
            <person name="Potter R.F."/>
            <person name="Wallace M."/>
            <person name="Shupe A."/>
            <person name="Patel S."/>
            <person name="Sun S."/>
            <person name="Gul D."/>
            <person name="Kwon J.H."/>
            <person name="Andleeb S."/>
            <person name="Burnham C.-A.D."/>
            <person name="Dantas G."/>
        </authorList>
    </citation>
    <scope>NUCLEOTIDE SEQUENCE [LARGE SCALE GENOMIC DNA]</scope>
    <source>
        <strain evidence="1 2">WF_348</strain>
    </source>
</reference>
<organism evidence="1 2">
    <name type="scientific">Empedobacter falsenii</name>
    <dbReference type="NCBI Taxonomy" id="343874"/>
    <lineage>
        <taxon>Bacteria</taxon>
        <taxon>Pseudomonadati</taxon>
        <taxon>Bacteroidota</taxon>
        <taxon>Flavobacteriia</taxon>
        <taxon>Flavobacteriales</taxon>
        <taxon>Weeksellaceae</taxon>
        <taxon>Empedobacter</taxon>
    </lineage>
</organism>
<dbReference type="EMBL" id="RHPO01000015">
    <property type="protein sequence ID" value="RRT91431.1"/>
    <property type="molecule type" value="Genomic_DNA"/>
</dbReference>
<evidence type="ECO:0000313" key="1">
    <source>
        <dbReference type="EMBL" id="RRT91431.1"/>
    </source>
</evidence>
<proteinExistence type="predicted"/>